<gene>
    <name evidence="2" type="ORF">BcabD6B2_39660</name>
</gene>
<accession>A0AAV4LWH1</accession>
<dbReference type="EMBL" id="BPLF01000003">
    <property type="protein sequence ID" value="GIX64531.1"/>
    <property type="molecule type" value="Genomic_DNA"/>
</dbReference>
<reference evidence="2 3" key="1">
    <citation type="submission" date="2021-06" db="EMBL/GenBank/DDBJ databases">
        <title>Genome sequence of Babesia caballi.</title>
        <authorList>
            <person name="Yamagishi J."/>
            <person name="Kidaka T."/>
            <person name="Ochi A."/>
        </authorList>
    </citation>
    <scope>NUCLEOTIDE SEQUENCE [LARGE SCALE GENOMIC DNA]</scope>
    <source>
        <strain evidence="2">USDA-D6B2</strain>
    </source>
</reference>
<evidence type="ECO:0000313" key="2">
    <source>
        <dbReference type="EMBL" id="GIX64531.1"/>
    </source>
</evidence>
<keyword evidence="3" id="KW-1185">Reference proteome</keyword>
<dbReference type="RefSeq" id="XP_067716600.1">
    <property type="nucleotide sequence ID" value="XM_067860499.1"/>
</dbReference>
<dbReference type="Proteomes" id="UP001497744">
    <property type="component" value="Unassembled WGS sequence"/>
</dbReference>
<organism evidence="2 3">
    <name type="scientific">Babesia caballi</name>
    <dbReference type="NCBI Taxonomy" id="5871"/>
    <lineage>
        <taxon>Eukaryota</taxon>
        <taxon>Sar</taxon>
        <taxon>Alveolata</taxon>
        <taxon>Apicomplexa</taxon>
        <taxon>Aconoidasida</taxon>
        <taxon>Piroplasmida</taxon>
        <taxon>Babesiidae</taxon>
        <taxon>Babesia</taxon>
    </lineage>
</organism>
<proteinExistence type="predicted"/>
<evidence type="ECO:0000313" key="3">
    <source>
        <dbReference type="Proteomes" id="UP001497744"/>
    </source>
</evidence>
<name>A0AAV4LWH1_BABCB</name>
<dbReference type="GeneID" id="94196012"/>
<keyword evidence="1" id="KW-1133">Transmembrane helix</keyword>
<dbReference type="AlphaFoldDB" id="A0AAV4LWH1"/>
<comment type="caution">
    <text evidence="2">The sequence shown here is derived from an EMBL/GenBank/DDBJ whole genome shotgun (WGS) entry which is preliminary data.</text>
</comment>
<feature type="transmembrane region" description="Helical" evidence="1">
    <location>
        <begin position="124"/>
        <end position="143"/>
    </location>
</feature>
<sequence>MLSPAEKSLKDPPKNVKEAIDWLALVGEYGKNGLGGQSWNGTGKPEKLETALTKLPGFDETAYYNRRFRSDSLSYYIYRYAQALNSGFLGYNDQNSEKPSGESYTSAYSGVGWIDDEASQYAKIFLFLACLVFYFITFVYWMCKGNGRWERKTLSDSGPFREFLTAMGFPSNPPNREKLCSQTKNLLTNMFNGFPELQAAYQDDSASSSYNDFLRNLERNGTQKETDIPLTTCKRFSHAYLKSKQNGTEITNAIDKIKGELVSISSGSDSLYNNDFYALQQKIRKFLGKIQGFDPNAVSSPVAPLAGAVATLTAAGGAGAAYGLNLFGFQGIVKALFGFK</sequence>
<keyword evidence="1" id="KW-0812">Transmembrane</keyword>
<keyword evidence="1" id="KW-0472">Membrane</keyword>
<protein>
    <submittedName>
        <fullName evidence="2">Variant erythrocyte surface antigen-1 family protein</fullName>
    </submittedName>
</protein>
<evidence type="ECO:0000256" key="1">
    <source>
        <dbReference type="SAM" id="Phobius"/>
    </source>
</evidence>